<dbReference type="EMBL" id="JAUBDH010000002">
    <property type="protein sequence ID" value="MDW0108961.1"/>
    <property type="molecule type" value="Genomic_DNA"/>
</dbReference>
<evidence type="ECO:0000313" key="2">
    <source>
        <dbReference type="Proteomes" id="UP001280629"/>
    </source>
</evidence>
<evidence type="ECO:0000313" key="1">
    <source>
        <dbReference type="EMBL" id="MDW0108961.1"/>
    </source>
</evidence>
<dbReference type="RefSeq" id="WP_317934312.1">
    <property type="nucleotide sequence ID" value="NZ_JAUBDH010000002.1"/>
</dbReference>
<gene>
    <name evidence="1" type="ORF">QT716_02735</name>
</gene>
<organism evidence="1 2">
    <name type="scientific">Sporosarcina aquimarina</name>
    <dbReference type="NCBI Taxonomy" id="114975"/>
    <lineage>
        <taxon>Bacteria</taxon>
        <taxon>Bacillati</taxon>
        <taxon>Bacillota</taxon>
        <taxon>Bacilli</taxon>
        <taxon>Bacillales</taxon>
        <taxon>Caryophanaceae</taxon>
        <taxon>Sporosarcina</taxon>
    </lineage>
</organism>
<dbReference type="Proteomes" id="UP001280629">
    <property type="component" value="Unassembled WGS sequence"/>
</dbReference>
<proteinExistence type="predicted"/>
<sequence length="117" mass="14020">MHKIILLLIVMITIHFNDYKRLVVYLQIKRELGDELDYTRLLLEMKTRSDAEIHKMSRSYGLDFTVEEIQQLRPLLDEISMHWILTGVPESFISKVQRILGEKRTNQLLDDYLNMRK</sequence>
<accession>A0ABU4FW67</accession>
<name>A0ABU4FW67_9BACL</name>
<reference evidence="1 2" key="1">
    <citation type="submission" date="2023-06" db="EMBL/GenBank/DDBJ databases">
        <title>Sporosarcina sp. nov., isolated from Korean traditional fermented seafood 'Jeotgal'.</title>
        <authorList>
            <person name="Yang A.-I."/>
            <person name="Shin N.-R."/>
        </authorList>
    </citation>
    <scope>NUCLEOTIDE SEQUENCE [LARGE SCALE GENOMIC DNA]</scope>
    <source>
        <strain evidence="1 2">KCTC3840</strain>
    </source>
</reference>
<keyword evidence="2" id="KW-1185">Reference proteome</keyword>
<protein>
    <submittedName>
        <fullName evidence="1">Uncharacterized protein</fullName>
    </submittedName>
</protein>
<comment type="caution">
    <text evidence="1">The sequence shown here is derived from an EMBL/GenBank/DDBJ whole genome shotgun (WGS) entry which is preliminary data.</text>
</comment>